<dbReference type="Proteomes" id="UP000601587">
    <property type="component" value="Unassembled WGS sequence"/>
</dbReference>
<evidence type="ECO:0000313" key="10">
    <source>
        <dbReference type="EMBL" id="NRN91993.1"/>
    </source>
</evidence>
<dbReference type="RefSeq" id="WP_023061039.1">
    <property type="nucleotide sequence ID" value="NZ_JBDGMZ010000031.1"/>
</dbReference>
<dbReference type="GO" id="GO:0005737">
    <property type="term" value="C:cytoplasm"/>
    <property type="evidence" value="ECO:0007669"/>
    <property type="project" value="UniProtKB-SubCell"/>
</dbReference>
<accession>A0A9Q5C6J5</accession>
<dbReference type="Pfam" id="PF00358">
    <property type="entry name" value="PTS_EIIA_1"/>
    <property type="match status" value="1"/>
</dbReference>
<dbReference type="PANTHER" id="PTHR45008:SF1">
    <property type="entry name" value="PTS SYSTEM GLUCOSE-SPECIFIC EIIA COMPONENT"/>
    <property type="match status" value="1"/>
</dbReference>
<keyword evidence="6" id="KW-0598">Phosphotransferase system</keyword>
<dbReference type="GO" id="GO:0005886">
    <property type="term" value="C:plasma membrane"/>
    <property type="evidence" value="ECO:0007669"/>
    <property type="project" value="UniProtKB-SubCell"/>
</dbReference>
<dbReference type="SUPFAM" id="SSF51261">
    <property type="entry name" value="Duplicated hybrid motif"/>
    <property type="match status" value="1"/>
</dbReference>
<evidence type="ECO:0000256" key="8">
    <source>
        <dbReference type="SAM" id="Phobius"/>
    </source>
</evidence>
<name>A0A9Q5C6J5_LACHE</name>
<keyword evidence="8" id="KW-1133">Transmembrane helix</keyword>
<dbReference type="PROSITE" id="PS00371">
    <property type="entry name" value="PTS_EIIA_TYPE_1_HIS"/>
    <property type="match status" value="1"/>
</dbReference>
<feature type="transmembrane region" description="Helical" evidence="8">
    <location>
        <begin position="6"/>
        <end position="26"/>
    </location>
</feature>
<reference evidence="10" key="1">
    <citation type="submission" date="2019-09" db="EMBL/GenBank/DDBJ databases">
        <title>Comparative genomic analysis of Lactobacillus helveticus.</title>
        <authorList>
            <person name="Zhang H."/>
            <person name="Chen Y."/>
            <person name="Zhong Z."/>
        </authorList>
    </citation>
    <scope>NUCLEOTIDE SEQUENCE</scope>
    <source>
        <strain evidence="10">IMAU50013</strain>
    </source>
</reference>
<evidence type="ECO:0000256" key="3">
    <source>
        <dbReference type="ARBA" id="ARBA00022448"/>
    </source>
</evidence>
<proteinExistence type="predicted"/>
<keyword evidence="3" id="KW-0813">Transport</keyword>
<evidence type="ECO:0000256" key="5">
    <source>
        <dbReference type="ARBA" id="ARBA00022679"/>
    </source>
</evidence>
<dbReference type="InterPro" id="IPR001127">
    <property type="entry name" value="PTS_EIIA_1_perm"/>
</dbReference>
<dbReference type="GO" id="GO:0009401">
    <property type="term" value="P:phosphoenolpyruvate-dependent sugar phosphotransferase system"/>
    <property type="evidence" value="ECO:0007669"/>
    <property type="project" value="UniProtKB-KW"/>
</dbReference>
<dbReference type="FunFam" id="2.70.70.10:FF:000001">
    <property type="entry name" value="PTS system glucose-specific IIA component"/>
    <property type="match status" value="1"/>
</dbReference>
<dbReference type="NCBIfam" id="TIGR00830">
    <property type="entry name" value="PTBA"/>
    <property type="match status" value="1"/>
</dbReference>
<dbReference type="AlphaFoldDB" id="A0A9Q5C6J5"/>
<evidence type="ECO:0000256" key="4">
    <source>
        <dbReference type="ARBA" id="ARBA00022597"/>
    </source>
</evidence>
<dbReference type="Gene3D" id="2.70.70.10">
    <property type="entry name" value="Glucose Permease (Domain IIA)"/>
    <property type="match status" value="1"/>
</dbReference>
<keyword evidence="8" id="KW-0472">Membrane</keyword>
<evidence type="ECO:0000313" key="11">
    <source>
        <dbReference type="Proteomes" id="UP000601587"/>
    </source>
</evidence>
<comment type="caution">
    <text evidence="10">The sequence shown here is derived from an EMBL/GenBank/DDBJ whole genome shotgun (WGS) entry which is preliminary data.</text>
</comment>
<organism evidence="10 11">
    <name type="scientific">Lactobacillus helveticus</name>
    <name type="common">Lactobacillus suntoryeus</name>
    <dbReference type="NCBI Taxonomy" id="1587"/>
    <lineage>
        <taxon>Bacteria</taxon>
        <taxon>Bacillati</taxon>
        <taxon>Bacillota</taxon>
        <taxon>Bacilli</taxon>
        <taxon>Lactobacillales</taxon>
        <taxon>Lactobacillaceae</taxon>
        <taxon>Lactobacillus</taxon>
    </lineage>
</organism>
<sequence>MNNQLSLYILVNLISFGCGFALTWFFDYKKSMDGELENTDEELEDIKLESEDILSPVTGKAFELSNAKDDVFSSLSLGDGIAFTPEEGKIYAPVTGEITVAYPTKHAIGIKSDNGLEVLIHIGIDTVELNGKYFESNIKQGMHVKAGEELVSFDIDKIKEAGYDPTVMMIVTNTPEYKAILPKKYGEVKHGDLAITTQV</sequence>
<keyword evidence="8" id="KW-0812">Transmembrane</keyword>
<keyword evidence="4" id="KW-0762">Sugar transport</keyword>
<evidence type="ECO:0000256" key="7">
    <source>
        <dbReference type="ARBA" id="ARBA00022777"/>
    </source>
</evidence>
<evidence type="ECO:0000256" key="2">
    <source>
        <dbReference type="ARBA" id="ARBA00004651"/>
    </source>
</evidence>
<dbReference type="PANTHER" id="PTHR45008">
    <property type="entry name" value="PTS SYSTEM GLUCOSE-SPECIFIC EIIA COMPONENT"/>
    <property type="match status" value="1"/>
</dbReference>
<evidence type="ECO:0000259" key="9">
    <source>
        <dbReference type="PROSITE" id="PS51093"/>
    </source>
</evidence>
<evidence type="ECO:0000256" key="6">
    <source>
        <dbReference type="ARBA" id="ARBA00022683"/>
    </source>
</evidence>
<dbReference type="PROSITE" id="PS51093">
    <property type="entry name" value="PTS_EIIA_TYPE_1"/>
    <property type="match status" value="1"/>
</dbReference>
<keyword evidence="5" id="KW-0808">Transferase</keyword>
<dbReference type="InterPro" id="IPR011055">
    <property type="entry name" value="Dup_hybrid_motif"/>
</dbReference>
<feature type="domain" description="PTS EIIA type-1" evidence="9">
    <location>
        <begin position="69"/>
        <end position="173"/>
    </location>
</feature>
<protein>
    <submittedName>
        <fullName evidence="10">PTS system beta-glucoside-specific EIIBCA component</fullName>
    </submittedName>
</protein>
<comment type="subcellular location">
    <subcellularLocation>
        <location evidence="2">Cell membrane</location>
        <topology evidence="2">Multi-pass membrane protein</topology>
    </subcellularLocation>
    <subcellularLocation>
        <location evidence="1">Cytoplasm</location>
    </subcellularLocation>
</comment>
<evidence type="ECO:0000256" key="1">
    <source>
        <dbReference type="ARBA" id="ARBA00004496"/>
    </source>
</evidence>
<keyword evidence="7" id="KW-0418">Kinase</keyword>
<dbReference type="InterPro" id="IPR050890">
    <property type="entry name" value="PTS_EIIA_component"/>
</dbReference>
<gene>
    <name evidence="10" type="ORF">IMAU50013_01540</name>
</gene>
<dbReference type="GO" id="GO:0016301">
    <property type="term" value="F:kinase activity"/>
    <property type="evidence" value="ECO:0007669"/>
    <property type="project" value="UniProtKB-KW"/>
</dbReference>
<dbReference type="EMBL" id="WCGB01000035">
    <property type="protein sequence ID" value="NRN91993.1"/>
    <property type="molecule type" value="Genomic_DNA"/>
</dbReference>